<dbReference type="NCBIfam" id="NF008453">
    <property type="entry name" value="PRK11308.1"/>
    <property type="match status" value="2"/>
</dbReference>
<dbReference type="InterPro" id="IPR027417">
    <property type="entry name" value="P-loop_NTPase"/>
</dbReference>
<evidence type="ECO:0000256" key="6">
    <source>
        <dbReference type="ARBA" id="ARBA00022840"/>
    </source>
</evidence>
<keyword evidence="6 9" id="KW-0067">ATP-binding</keyword>
<feature type="domain" description="ABC transporter" evidence="8">
    <location>
        <begin position="281"/>
        <end position="524"/>
    </location>
</feature>
<keyword evidence="5" id="KW-0547">Nucleotide-binding</keyword>
<dbReference type="Pfam" id="PF08352">
    <property type="entry name" value="oligo_HPY"/>
    <property type="match status" value="2"/>
</dbReference>
<dbReference type="EMBL" id="SZZH01000007">
    <property type="protein sequence ID" value="TKV56317.1"/>
    <property type="molecule type" value="Genomic_DNA"/>
</dbReference>
<feature type="domain" description="ABC transporter" evidence="8">
    <location>
        <begin position="6"/>
        <end position="256"/>
    </location>
</feature>
<sequence length="549" mass="58460">MTAPLLSFRDLTIAFRRGKTSTTVVHGVDIDVERGEIVALVGESGSGKTVTALSAVRLLPPTAVVDGHILLDGVDLVGLDEAALRRIRGKRIAVIFQDPSGALDPVFTVGAQLVETVRAHHPDLSGAAAKERAVELLELVGIPQPALRVKDYPHQFSGGQCQRIMIAMALAGEPDVLIADEPTTALDVTVQQEILDVVVGLRERLGMTVLLITHDMGVVADVADRVVVLRHGRVVEQAPATRLFADPQADYTRMLLAAVPRVDSENTESTGTQAAAGTPVLEIADLEVTYTTRRRTVPAVRGVDLGIAAGEIVGLVGESGSGKSTIGRAVIGLAPVTAGRIVLGGTDLLGLRGAALRAARRGIGTVFQNPAAALNPRYTVGQSIGEPLLVHEGVRGRRLEERVGDLLEAVRLPANWAARYPHELSGGQRQRVAIARAVSLRPRLLLADEPTSALDVSVQATVLELLADLQDQFAFGCLFITHDLAVVDQLCDRVVVLHQGRIVEQGTRDEILRHPTDSYTRTLLASAPVADPAVQRERRAARRPAAIPA</sequence>
<dbReference type="PROSITE" id="PS00211">
    <property type="entry name" value="ABC_TRANSPORTER_1"/>
    <property type="match status" value="2"/>
</dbReference>
<keyword evidence="7" id="KW-0472">Membrane</keyword>
<dbReference type="InterPro" id="IPR013563">
    <property type="entry name" value="Oligopep_ABC_C"/>
</dbReference>
<evidence type="ECO:0000256" key="5">
    <source>
        <dbReference type="ARBA" id="ARBA00022741"/>
    </source>
</evidence>
<dbReference type="AlphaFoldDB" id="A0A4U6Q8W4"/>
<dbReference type="InterPro" id="IPR050388">
    <property type="entry name" value="ABC_Ni/Peptide_Import"/>
</dbReference>
<gene>
    <name evidence="9" type="ORF">FDO65_20335</name>
</gene>
<comment type="similarity">
    <text evidence="2">Belongs to the ABC transporter superfamily.</text>
</comment>
<protein>
    <submittedName>
        <fullName evidence="9">ABC transporter ATP-binding protein</fullName>
    </submittedName>
</protein>
<proteinExistence type="inferred from homology"/>
<dbReference type="GO" id="GO:0005524">
    <property type="term" value="F:ATP binding"/>
    <property type="evidence" value="ECO:0007669"/>
    <property type="project" value="UniProtKB-KW"/>
</dbReference>
<dbReference type="GO" id="GO:0005886">
    <property type="term" value="C:plasma membrane"/>
    <property type="evidence" value="ECO:0007669"/>
    <property type="project" value="UniProtKB-SubCell"/>
</dbReference>
<evidence type="ECO:0000313" key="10">
    <source>
        <dbReference type="Proteomes" id="UP000306985"/>
    </source>
</evidence>
<evidence type="ECO:0000256" key="4">
    <source>
        <dbReference type="ARBA" id="ARBA00022475"/>
    </source>
</evidence>
<evidence type="ECO:0000259" key="8">
    <source>
        <dbReference type="PROSITE" id="PS50893"/>
    </source>
</evidence>
<comment type="subcellular location">
    <subcellularLocation>
        <location evidence="1">Cell membrane</location>
        <topology evidence="1">Peripheral membrane protein</topology>
    </subcellularLocation>
</comment>
<dbReference type="CDD" id="cd03257">
    <property type="entry name" value="ABC_NikE_OppD_transporters"/>
    <property type="match status" value="2"/>
</dbReference>
<evidence type="ECO:0000256" key="3">
    <source>
        <dbReference type="ARBA" id="ARBA00022448"/>
    </source>
</evidence>
<dbReference type="GO" id="GO:0015833">
    <property type="term" value="P:peptide transport"/>
    <property type="evidence" value="ECO:0007669"/>
    <property type="project" value="InterPro"/>
</dbReference>
<dbReference type="SUPFAM" id="SSF52540">
    <property type="entry name" value="P-loop containing nucleoside triphosphate hydrolases"/>
    <property type="match status" value="2"/>
</dbReference>
<dbReference type="RefSeq" id="WP_137451586.1">
    <property type="nucleotide sequence ID" value="NZ_SZZH01000007.1"/>
</dbReference>
<accession>A0A4U6Q8W4</accession>
<organism evidence="9 10">
    <name type="scientific">Nakamurella flava</name>
    <dbReference type="NCBI Taxonomy" id="2576308"/>
    <lineage>
        <taxon>Bacteria</taxon>
        <taxon>Bacillati</taxon>
        <taxon>Actinomycetota</taxon>
        <taxon>Actinomycetes</taxon>
        <taxon>Nakamurellales</taxon>
        <taxon>Nakamurellaceae</taxon>
        <taxon>Nakamurella</taxon>
    </lineage>
</organism>
<dbReference type="PROSITE" id="PS50893">
    <property type="entry name" value="ABC_TRANSPORTER_2"/>
    <property type="match status" value="2"/>
</dbReference>
<dbReference type="NCBIfam" id="NF007739">
    <property type="entry name" value="PRK10419.1"/>
    <property type="match status" value="2"/>
</dbReference>
<dbReference type="Proteomes" id="UP000306985">
    <property type="component" value="Unassembled WGS sequence"/>
</dbReference>
<dbReference type="InterPro" id="IPR017871">
    <property type="entry name" value="ABC_transporter-like_CS"/>
</dbReference>
<dbReference type="FunFam" id="3.40.50.300:FF:000016">
    <property type="entry name" value="Oligopeptide ABC transporter ATP-binding component"/>
    <property type="match status" value="2"/>
</dbReference>
<evidence type="ECO:0000313" key="9">
    <source>
        <dbReference type="EMBL" id="TKV56317.1"/>
    </source>
</evidence>
<keyword evidence="3" id="KW-0813">Transport</keyword>
<name>A0A4U6Q8W4_9ACTN</name>
<dbReference type="OrthoDB" id="5357528at2"/>
<evidence type="ECO:0000256" key="1">
    <source>
        <dbReference type="ARBA" id="ARBA00004202"/>
    </source>
</evidence>
<evidence type="ECO:0000256" key="2">
    <source>
        <dbReference type="ARBA" id="ARBA00005417"/>
    </source>
</evidence>
<dbReference type="Pfam" id="PF00005">
    <property type="entry name" value="ABC_tran"/>
    <property type="match status" value="2"/>
</dbReference>
<dbReference type="InterPro" id="IPR003439">
    <property type="entry name" value="ABC_transporter-like_ATP-bd"/>
</dbReference>
<keyword evidence="10" id="KW-1185">Reference proteome</keyword>
<dbReference type="GO" id="GO:0016887">
    <property type="term" value="F:ATP hydrolysis activity"/>
    <property type="evidence" value="ECO:0007669"/>
    <property type="project" value="InterPro"/>
</dbReference>
<dbReference type="PANTHER" id="PTHR43297:SF2">
    <property type="entry name" value="DIPEPTIDE TRANSPORT ATP-BINDING PROTEIN DPPD"/>
    <property type="match status" value="1"/>
</dbReference>
<comment type="caution">
    <text evidence="9">The sequence shown here is derived from an EMBL/GenBank/DDBJ whole genome shotgun (WGS) entry which is preliminary data.</text>
</comment>
<evidence type="ECO:0000256" key="7">
    <source>
        <dbReference type="ARBA" id="ARBA00023136"/>
    </source>
</evidence>
<dbReference type="InterPro" id="IPR003593">
    <property type="entry name" value="AAA+_ATPase"/>
</dbReference>
<dbReference type="SMART" id="SM00382">
    <property type="entry name" value="AAA"/>
    <property type="match status" value="2"/>
</dbReference>
<reference evidence="9 10" key="1">
    <citation type="submission" date="2019-05" db="EMBL/GenBank/DDBJ databases">
        <title>Nakamurella sp. N5BH11, whole genome shotgun sequence.</title>
        <authorList>
            <person name="Tuo L."/>
        </authorList>
    </citation>
    <scope>NUCLEOTIDE SEQUENCE [LARGE SCALE GENOMIC DNA]</scope>
    <source>
        <strain evidence="9 10">N5BH11</strain>
    </source>
</reference>
<keyword evidence="4" id="KW-1003">Cell membrane</keyword>
<dbReference type="PANTHER" id="PTHR43297">
    <property type="entry name" value="OLIGOPEPTIDE TRANSPORT ATP-BINDING PROTEIN APPD"/>
    <property type="match status" value="1"/>
</dbReference>
<dbReference type="Gene3D" id="3.40.50.300">
    <property type="entry name" value="P-loop containing nucleotide triphosphate hydrolases"/>
    <property type="match status" value="2"/>
</dbReference>